<proteinExistence type="predicted"/>
<comment type="caution">
    <text evidence="1">The sequence shown here is derived from an EMBL/GenBank/DDBJ whole genome shotgun (WGS) entry which is preliminary data.</text>
</comment>
<keyword evidence="1" id="KW-0675">Receptor</keyword>
<gene>
    <name evidence="1" type="ORF">LIER_26713</name>
</gene>
<reference evidence="1 2" key="1">
    <citation type="submission" date="2024-01" db="EMBL/GenBank/DDBJ databases">
        <title>The complete chloroplast genome sequence of Lithospermum erythrorhizon: insights into the phylogenetic relationship among Boraginaceae species and the maternal lineages of purple gromwells.</title>
        <authorList>
            <person name="Okada T."/>
            <person name="Watanabe K."/>
        </authorList>
    </citation>
    <scope>NUCLEOTIDE SEQUENCE [LARGE SCALE GENOMIC DNA]</scope>
</reference>
<dbReference type="AlphaFoldDB" id="A0AAV3RCK6"/>
<keyword evidence="1" id="KW-0472">Membrane</keyword>
<sequence length="162" mass="17965">MYNSLQSGHSRLWVLYPCSVSKLASFTDADWGGCPDTRQSISSYCVYLGDSLISWSVKRQQTLSGSSAEAEYKGVANVVSESCWIRNLLLELHFPISTTTVVHCDNVSVVYVSGNPVQHQCTKHIEMDIHFVREKVSLGQLFGDFRSSLNVRPPPVSTTGAY</sequence>
<dbReference type="PANTHER" id="PTHR11439">
    <property type="entry name" value="GAG-POL-RELATED RETROTRANSPOSON"/>
    <property type="match status" value="1"/>
</dbReference>
<dbReference type="PANTHER" id="PTHR11439:SF523">
    <property type="entry name" value="REVERSE TRANSCRIPTASE TY1_COPIA-TYPE DOMAIN-CONTAINING PROTEIN"/>
    <property type="match status" value="1"/>
</dbReference>
<accession>A0AAV3RCK6</accession>
<dbReference type="EMBL" id="BAABME010008400">
    <property type="protein sequence ID" value="GAA0173008.1"/>
    <property type="molecule type" value="Genomic_DNA"/>
</dbReference>
<dbReference type="Proteomes" id="UP001454036">
    <property type="component" value="Unassembled WGS sequence"/>
</dbReference>
<keyword evidence="2" id="KW-1185">Reference proteome</keyword>
<name>A0AAV3RCK6_LITER</name>
<evidence type="ECO:0000313" key="1">
    <source>
        <dbReference type="EMBL" id="GAA0173008.1"/>
    </source>
</evidence>
<protein>
    <submittedName>
        <fullName evidence="1">Transmembrane signal receptor</fullName>
    </submittedName>
</protein>
<dbReference type="CDD" id="cd09272">
    <property type="entry name" value="RNase_HI_RT_Ty1"/>
    <property type="match status" value="1"/>
</dbReference>
<keyword evidence="1" id="KW-0812">Transmembrane</keyword>
<evidence type="ECO:0000313" key="2">
    <source>
        <dbReference type="Proteomes" id="UP001454036"/>
    </source>
</evidence>
<organism evidence="1 2">
    <name type="scientific">Lithospermum erythrorhizon</name>
    <name type="common">Purple gromwell</name>
    <name type="synonym">Lithospermum officinale var. erythrorhizon</name>
    <dbReference type="NCBI Taxonomy" id="34254"/>
    <lineage>
        <taxon>Eukaryota</taxon>
        <taxon>Viridiplantae</taxon>
        <taxon>Streptophyta</taxon>
        <taxon>Embryophyta</taxon>
        <taxon>Tracheophyta</taxon>
        <taxon>Spermatophyta</taxon>
        <taxon>Magnoliopsida</taxon>
        <taxon>eudicotyledons</taxon>
        <taxon>Gunneridae</taxon>
        <taxon>Pentapetalae</taxon>
        <taxon>asterids</taxon>
        <taxon>lamiids</taxon>
        <taxon>Boraginales</taxon>
        <taxon>Boraginaceae</taxon>
        <taxon>Boraginoideae</taxon>
        <taxon>Lithospermeae</taxon>
        <taxon>Lithospermum</taxon>
    </lineage>
</organism>